<dbReference type="AlphaFoldDB" id="A0AAN9E7T8"/>
<evidence type="ECO:0000259" key="5">
    <source>
        <dbReference type="PROSITE" id="PS51635"/>
    </source>
</evidence>
<name>A0AAN9E7T8_CROPI</name>
<dbReference type="Pfam" id="PF01734">
    <property type="entry name" value="Patatin"/>
    <property type="match status" value="1"/>
</dbReference>
<dbReference type="GO" id="GO:0004806">
    <property type="term" value="F:triacylglycerol lipase activity"/>
    <property type="evidence" value="ECO:0007669"/>
    <property type="project" value="TreeGrafter"/>
</dbReference>
<feature type="short sequence motif" description="GXSXG" evidence="2">
    <location>
        <begin position="198"/>
        <end position="202"/>
    </location>
</feature>
<keyword evidence="1 2" id="KW-0443">Lipid metabolism</keyword>
<evidence type="ECO:0000256" key="4">
    <source>
        <dbReference type="SAM" id="MobiDB-lite"/>
    </source>
</evidence>
<dbReference type="InterPro" id="IPR033562">
    <property type="entry name" value="PLPL"/>
</dbReference>
<dbReference type="Gene3D" id="3.40.1090.10">
    <property type="entry name" value="Cytosolic phospholipase A2 catalytic domain"/>
    <property type="match status" value="1"/>
</dbReference>
<evidence type="ECO:0000256" key="3">
    <source>
        <dbReference type="RuleBase" id="RU361262"/>
    </source>
</evidence>
<comment type="domain">
    <text evidence="3">The nitrogen atoms of the two glycine residues in the GGXR motif define the oxyanion hole, and stabilize the oxyanion that forms during the nucleophilic attack by the catalytic serine during substrate cleavage.</text>
</comment>
<comment type="caution">
    <text evidence="2">Lacks conserved residue(s) required for the propagation of feature annotation.</text>
</comment>
<dbReference type="EC" id="3.1.1.-" evidence="3"/>
<dbReference type="GO" id="GO:0055088">
    <property type="term" value="P:lipid homeostasis"/>
    <property type="evidence" value="ECO:0007669"/>
    <property type="project" value="TreeGrafter"/>
</dbReference>
<feature type="region of interest" description="Disordered" evidence="4">
    <location>
        <begin position="49"/>
        <end position="77"/>
    </location>
</feature>
<dbReference type="InterPro" id="IPR016035">
    <property type="entry name" value="Acyl_Trfase/lysoPLipase"/>
</dbReference>
<dbReference type="EMBL" id="JAYWIO010000008">
    <property type="protein sequence ID" value="KAK7246837.1"/>
    <property type="molecule type" value="Genomic_DNA"/>
</dbReference>
<organism evidence="6 7">
    <name type="scientific">Crotalaria pallida</name>
    <name type="common">Smooth rattlebox</name>
    <name type="synonym">Crotalaria striata</name>
    <dbReference type="NCBI Taxonomy" id="3830"/>
    <lineage>
        <taxon>Eukaryota</taxon>
        <taxon>Viridiplantae</taxon>
        <taxon>Streptophyta</taxon>
        <taxon>Embryophyta</taxon>
        <taxon>Tracheophyta</taxon>
        <taxon>Spermatophyta</taxon>
        <taxon>Magnoliopsida</taxon>
        <taxon>eudicotyledons</taxon>
        <taxon>Gunneridae</taxon>
        <taxon>Pentapetalae</taxon>
        <taxon>rosids</taxon>
        <taxon>fabids</taxon>
        <taxon>Fabales</taxon>
        <taxon>Fabaceae</taxon>
        <taxon>Papilionoideae</taxon>
        <taxon>50 kb inversion clade</taxon>
        <taxon>genistoids sensu lato</taxon>
        <taxon>core genistoids</taxon>
        <taxon>Crotalarieae</taxon>
        <taxon>Crotalaria</taxon>
    </lineage>
</organism>
<evidence type="ECO:0000313" key="7">
    <source>
        <dbReference type="Proteomes" id="UP001372338"/>
    </source>
</evidence>
<feature type="domain" description="PNPLA" evidence="5">
    <location>
        <begin position="165"/>
        <end position="330"/>
    </location>
</feature>
<keyword evidence="2 3" id="KW-0378">Hydrolase</keyword>
<comment type="function">
    <text evidence="3">Lipolytic acyl hydrolase (LAH).</text>
</comment>
<evidence type="ECO:0000313" key="6">
    <source>
        <dbReference type="EMBL" id="KAK7246837.1"/>
    </source>
</evidence>
<keyword evidence="2 3" id="KW-0442">Lipid degradation</keyword>
<proteinExistence type="inferred from homology"/>
<sequence>MAPPTLLPSSSSLFLSSSPSYYRFPFSNPNPNLTFLFLRNRTHSLSFSSFSNSPPPLRSSNAQPSTPPPPLPDPPEKKSFAVATGELFLGLATRLINIRRSRDDGFDLGRDSNSVMFEGNEFMEERMGKVVVEEDEIEPDAVIWEQRVKDIEAEQKLRVITSPGFSFSAAGLLFPYHLGVAHFLIHNGYIKETTPLAGSSAGAIVCAVIASGASMEEALTATKILAEDCRSRGTAFRLGAVLRDVLVKFLPDDAHIRSNGRVRVAVTQLRWRPRGLLVDQFDSKEDLINAVFTSSFIPGYLAPRPATMFRNRLCIDGGLTLFIPPTSAARTVRVCAFPASRLGLQGVGISPDCNPENVISPRQLFKWALEPAEDETLDRLFELGYLDAAAWAKENPVEEIVKDDSPVIGNSIAA</sequence>
<protein>
    <recommendedName>
        <fullName evidence="3">Patatin</fullName>
        <ecNumber evidence="3">3.1.1.-</ecNumber>
    </recommendedName>
</protein>
<gene>
    <name evidence="6" type="ORF">RIF29_41707</name>
</gene>
<feature type="short sequence motif" description="DGA/G" evidence="2">
    <location>
        <begin position="316"/>
        <end position="318"/>
    </location>
</feature>
<feature type="active site" description="Proton acceptor" evidence="2">
    <location>
        <position position="316"/>
    </location>
</feature>
<dbReference type="GO" id="GO:0019433">
    <property type="term" value="P:triglyceride catabolic process"/>
    <property type="evidence" value="ECO:0007669"/>
    <property type="project" value="TreeGrafter"/>
</dbReference>
<dbReference type="InterPro" id="IPR002641">
    <property type="entry name" value="PNPLA_dom"/>
</dbReference>
<accession>A0AAN9E7T8</accession>
<dbReference type="PANTHER" id="PTHR12406:SF7">
    <property type="entry name" value="PATATIN-LIKE PHOSPHOLIPASE DOMAIN-CONTAINING PROTEIN 4"/>
    <property type="match status" value="1"/>
</dbReference>
<feature type="active site" description="Nucleophile" evidence="2">
    <location>
        <position position="200"/>
    </location>
</feature>
<reference evidence="6 7" key="1">
    <citation type="submission" date="2024-01" db="EMBL/GenBank/DDBJ databases">
        <title>The genomes of 5 underutilized Papilionoideae crops provide insights into root nodulation and disease resistanc.</title>
        <authorList>
            <person name="Yuan L."/>
        </authorList>
    </citation>
    <scope>NUCLEOTIDE SEQUENCE [LARGE SCALE GENOMIC DNA]</scope>
    <source>
        <strain evidence="6">ZHUSHIDOU_FW_LH</strain>
        <tissue evidence="6">Leaf</tissue>
    </source>
</reference>
<dbReference type="SUPFAM" id="SSF52151">
    <property type="entry name" value="FabD/lysophospholipase-like"/>
    <property type="match status" value="1"/>
</dbReference>
<comment type="similarity">
    <text evidence="3">Belongs to the patatin family.</text>
</comment>
<dbReference type="PROSITE" id="PS51635">
    <property type="entry name" value="PNPLA"/>
    <property type="match status" value="1"/>
</dbReference>
<dbReference type="FunFam" id="3.40.1090.10:FF:000028">
    <property type="entry name" value="Patatin"/>
    <property type="match status" value="1"/>
</dbReference>
<evidence type="ECO:0000256" key="2">
    <source>
        <dbReference type="PROSITE-ProRule" id="PRU01161"/>
    </source>
</evidence>
<keyword evidence="7" id="KW-1185">Reference proteome</keyword>
<dbReference type="PANTHER" id="PTHR12406">
    <property type="entry name" value="CALCIUM-INDEPENDENT PHOSPHOLIPASE A2 IPLA2 -RELATED"/>
    <property type="match status" value="1"/>
</dbReference>
<dbReference type="CDD" id="cd07224">
    <property type="entry name" value="Pat_like"/>
    <property type="match status" value="1"/>
</dbReference>
<comment type="caution">
    <text evidence="6">The sequence shown here is derived from an EMBL/GenBank/DDBJ whole genome shotgun (WGS) entry which is preliminary data.</text>
</comment>
<dbReference type="GO" id="GO:0005737">
    <property type="term" value="C:cytoplasm"/>
    <property type="evidence" value="ECO:0007669"/>
    <property type="project" value="TreeGrafter"/>
</dbReference>
<dbReference type="Proteomes" id="UP001372338">
    <property type="component" value="Unassembled WGS sequence"/>
</dbReference>
<evidence type="ECO:0000256" key="1">
    <source>
        <dbReference type="ARBA" id="ARBA00023098"/>
    </source>
</evidence>
<dbReference type="GO" id="GO:0016020">
    <property type="term" value="C:membrane"/>
    <property type="evidence" value="ECO:0007669"/>
    <property type="project" value="TreeGrafter"/>
</dbReference>
<dbReference type="GO" id="GO:0005811">
    <property type="term" value="C:lipid droplet"/>
    <property type="evidence" value="ECO:0007669"/>
    <property type="project" value="TreeGrafter"/>
</dbReference>